<dbReference type="SUPFAM" id="SSF82866">
    <property type="entry name" value="Multidrug efflux transporter AcrB transmembrane domain"/>
    <property type="match status" value="2"/>
</dbReference>
<dbReference type="PANTHER" id="PTHR33406">
    <property type="entry name" value="MEMBRANE PROTEIN MJ1562-RELATED"/>
    <property type="match status" value="1"/>
</dbReference>
<dbReference type="GO" id="GO:0005886">
    <property type="term" value="C:plasma membrane"/>
    <property type="evidence" value="ECO:0007669"/>
    <property type="project" value="UniProtKB-SubCell"/>
</dbReference>
<protein>
    <submittedName>
        <fullName evidence="8">Predicted exporters of the rnd superfamily</fullName>
    </submittedName>
</protein>
<dbReference type="PANTHER" id="PTHR33406:SF13">
    <property type="entry name" value="MEMBRANE PROTEIN YDFJ"/>
    <property type="match status" value="1"/>
</dbReference>
<comment type="subcellular location">
    <subcellularLocation>
        <location evidence="1">Cell membrane</location>
        <topology evidence="1">Multi-pass membrane protein</topology>
    </subcellularLocation>
</comment>
<accession>E0XVV9</accession>
<evidence type="ECO:0000256" key="2">
    <source>
        <dbReference type="ARBA" id="ARBA00022475"/>
    </source>
</evidence>
<feature type="transmembrane region" description="Helical" evidence="6">
    <location>
        <begin position="858"/>
        <end position="881"/>
    </location>
</feature>
<sequence length="900" mass="100282">MKELLLALNKYFSIVPGQLRPYRKIVLILALLSTVFMGYGTTRFVLDVSFESWFSEDDPAVKSLNEFREQFGSDDGLYIVYEAKDGDVFSNQSLSLISEITEVLDNDEKISDEVWLEQYGLTSKVAETLKHIKRVQSLTNIRIQKNEDDVLSAPLLVPKTIPRDINILSEIKSEAGKHSSLPLFMFSKDHRFGAISITTDFGTIPLFENQNEQQSLFFDDDWSDDFEDSVDDQAVLQKVKFKDIEPSLYIPFMQAVSAIYEQPRMLENFDFYPIGTSAMVEYAWGTMIQAGFLLVGMLIIINLLLWTLFRSASAVVLPQLAIGLSILFVIGGLSWLNIASTTLIALTAMLVIAVGVADCVHVMSSYLLFRRSGNDHEQALSQAYGKTGVPILLTTITTMAGMSSLAVTGMPQFVLFGFSSAAGVGLAFLYTIYLLPVLLDYWHPMQDKKVSNVVQQKKTLINLIKAFLKSIQTKALKFLCFFAKPIINLSQRTGLAWLLGADWLQPLLDKIPSFVQRFRYAVVVIFFGVFGICLYGATQVKIDSNLVELYSDDVPIGKAYDIVDEHMMGTGNMIIVVNTGESDAIMDPAVLNAMSRLQSQVKESYSKYIIRTNSLADLVKETHAIMQDDEQYRTIPDSQITVSQLLYLFNSANPEERRALVSDDYSKSHISIQLKNAGSNEYAEFFEGIRKDISNEFDTLKDRYPNLDVEITGTFAMMMRLADDLSRNQFKSLAIAAVVISALLMVTLGSLQAGAMSIVPNLIPATLVFGLMGLLGIPLDTDTLMIAPLIIGIAVDDTIHFISHYRMSLAENNDMQLALVETIKEVGQAVTFTTLILGFGFFMLTFSDYLGLAKIGGFGSLAIFVALLCDLLFFPALIMIFKPKFGQKNVDDNFNFQEAA</sequence>
<proteinExistence type="predicted"/>
<feature type="transmembrane region" description="Helical" evidence="6">
    <location>
        <begin position="413"/>
        <end position="439"/>
    </location>
</feature>
<feature type="transmembrane region" description="Helical" evidence="6">
    <location>
        <begin position="389"/>
        <end position="407"/>
    </location>
</feature>
<name>E0XVV9_9GAMM</name>
<feature type="transmembrane region" description="Helical" evidence="6">
    <location>
        <begin position="826"/>
        <end position="846"/>
    </location>
</feature>
<feature type="domain" description="SSD" evidence="7">
    <location>
        <begin position="753"/>
        <end position="880"/>
    </location>
</feature>
<dbReference type="PROSITE" id="PS50156">
    <property type="entry name" value="SSD"/>
    <property type="match status" value="2"/>
</dbReference>
<feature type="transmembrane region" description="Helical" evidence="6">
    <location>
        <begin position="320"/>
        <end position="338"/>
    </location>
</feature>
<feature type="transmembrane region" description="Helical" evidence="6">
    <location>
        <begin position="344"/>
        <end position="369"/>
    </location>
</feature>
<evidence type="ECO:0000256" key="4">
    <source>
        <dbReference type="ARBA" id="ARBA00022989"/>
    </source>
</evidence>
<feature type="transmembrane region" description="Helical" evidence="6">
    <location>
        <begin position="758"/>
        <end position="779"/>
    </location>
</feature>
<keyword evidence="3 6" id="KW-0812">Transmembrane</keyword>
<keyword evidence="4 6" id="KW-1133">Transmembrane helix</keyword>
<organism evidence="8">
    <name type="scientific">uncultured gamma proteobacterium HF4000_23L14</name>
    <dbReference type="NCBI Taxonomy" id="710988"/>
    <lineage>
        <taxon>Bacteria</taxon>
        <taxon>Pseudomonadati</taxon>
        <taxon>Pseudomonadota</taxon>
        <taxon>Gammaproteobacteria</taxon>
        <taxon>environmental samples</taxon>
    </lineage>
</organism>
<keyword evidence="5 6" id="KW-0472">Membrane</keyword>
<feature type="domain" description="SSD" evidence="7">
    <location>
        <begin position="320"/>
        <end position="441"/>
    </location>
</feature>
<dbReference type="AlphaFoldDB" id="E0XVV9"/>
<keyword evidence="2" id="KW-1003">Cell membrane</keyword>
<feature type="transmembrane region" description="Helical" evidence="6">
    <location>
        <begin position="785"/>
        <end position="805"/>
    </location>
</feature>
<dbReference type="InterPro" id="IPR050545">
    <property type="entry name" value="Mycobact_MmpL"/>
</dbReference>
<evidence type="ECO:0000313" key="8">
    <source>
        <dbReference type="EMBL" id="ADI18550.1"/>
    </source>
</evidence>
<evidence type="ECO:0000259" key="7">
    <source>
        <dbReference type="PROSITE" id="PS50156"/>
    </source>
</evidence>
<feature type="transmembrane region" description="Helical" evidence="6">
    <location>
        <begin position="282"/>
        <end position="308"/>
    </location>
</feature>
<feature type="transmembrane region" description="Helical" evidence="6">
    <location>
        <begin position="733"/>
        <end position="751"/>
    </location>
</feature>
<feature type="transmembrane region" description="Helical" evidence="6">
    <location>
        <begin position="518"/>
        <end position="537"/>
    </location>
</feature>
<dbReference type="Gene3D" id="1.20.1640.10">
    <property type="entry name" value="Multidrug efflux transporter AcrB transmembrane domain"/>
    <property type="match status" value="2"/>
</dbReference>
<dbReference type="Pfam" id="PF03176">
    <property type="entry name" value="MMPL"/>
    <property type="match status" value="2"/>
</dbReference>
<reference evidence="8" key="1">
    <citation type="journal article" date="2011" name="Environ. Microbiol.">
        <title>Time-series analyses of Monterey Bay coastal microbial picoplankton using a 'genome proxy' microarray.</title>
        <authorList>
            <person name="Rich V.I."/>
            <person name="Pham V.D."/>
            <person name="Eppley J."/>
            <person name="Shi Y."/>
            <person name="DeLong E.F."/>
        </authorList>
    </citation>
    <scope>NUCLEOTIDE SEQUENCE</scope>
</reference>
<evidence type="ECO:0000256" key="6">
    <source>
        <dbReference type="SAM" id="Phobius"/>
    </source>
</evidence>
<evidence type="ECO:0000256" key="3">
    <source>
        <dbReference type="ARBA" id="ARBA00022692"/>
    </source>
</evidence>
<evidence type="ECO:0000256" key="5">
    <source>
        <dbReference type="ARBA" id="ARBA00023136"/>
    </source>
</evidence>
<dbReference type="InterPro" id="IPR000731">
    <property type="entry name" value="SSD"/>
</dbReference>
<dbReference type="InterPro" id="IPR004869">
    <property type="entry name" value="MMPL_dom"/>
</dbReference>
<dbReference type="EMBL" id="GU474893">
    <property type="protein sequence ID" value="ADI18550.1"/>
    <property type="molecule type" value="Genomic_DNA"/>
</dbReference>
<evidence type="ECO:0000256" key="1">
    <source>
        <dbReference type="ARBA" id="ARBA00004651"/>
    </source>
</evidence>